<evidence type="ECO:0000256" key="4">
    <source>
        <dbReference type="ARBA" id="ARBA00022692"/>
    </source>
</evidence>
<dbReference type="GO" id="GO:0005886">
    <property type="term" value="C:plasma membrane"/>
    <property type="evidence" value="ECO:0007669"/>
    <property type="project" value="UniProtKB-SubCell"/>
</dbReference>
<feature type="transmembrane region" description="Helical" evidence="7">
    <location>
        <begin position="259"/>
        <end position="280"/>
    </location>
</feature>
<evidence type="ECO:0000313" key="9">
    <source>
        <dbReference type="EMBL" id="MBN9644494.1"/>
    </source>
</evidence>
<comment type="caution">
    <text evidence="9">The sequence shown here is derived from an EMBL/GenBank/DDBJ whole genome shotgun (WGS) entry which is preliminary data.</text>
</comment>
<protein>
    <submittedName>
        <fullName evidence="9">Carbohydrate ABC transporter permease</fullName>
    </submittedName>
</protein>
<dbReference type="CDD" id="cd06261">
    <property type="entry name" value="TM_PBP2"/>
    <property type="match status" value="1"/>
</dbReference>
<dbReference type="PANTHER" id="PTHR43744:SF13">
    <property type="entry name" value="SN-GLYCEROL-3-PHOSPHATE TRANSPORT INTEGRAL MEMBRANE PROTEIN ABC TRANSPORTER UGPE-RELATED"/>
    <property type="match status" value="1"/>
</dbReference>
<dbReference type="GO" id="GO:0055085">
    <property type="term" value="P:transmembrane transport"/>
    <property type="evidence" value="ECO:0007669"/>
    <property type="project" value="InterPro"/>
</dbReference>
<comment type="subcellular location">
    <subcellularLocation>
        <location evidence="1 7">Cell membrane</location>
        <topology evidence="1 7">Multi-pass membrane protein</topology>
    </subcellularLocation>
</comment>
<evidence type="ECO:0000313" key="10">
    <source>
        <dbReference type="Proteomes" id="UP000664332"/>
    </source>
</evidence>
<name>A0A939IU32_9CORY</name>
<accession>A0A939IU32</accession>
<evidence type="ECO:0000256" key="6">
    <source>
        <dbReference type="ARBA" id="ARBA00023136"/>
    </source>
</evidence>
<feature type="transmembrane region" description="Helical" evidence="7">
    <location>
        <begin position="161"/>
        <end position="179"/>
    </location>
</feature>
<keyword evidence="3" id="KW-1003">Cell membrane</keyword>
<keyword evidence="6 7" id="KW-0472">Membrane</keyword>
<keyword evidence="4 7" id="KW-0812">Transmembrane</keyword>
<dbReference type="InterPro" id="IPR035906">
    <property type="entry name" value="MetI-like_sf"/>
</dbReference>
<dbReference type="AlphaFoldDB" id="A0A939IU32"/>
<keyword evidence="10" id="KW-1185">Reference proteome</keyword>
<dbReference type="Proteomes" id="UP000664332">
    <property type="component" value="Unassembled WGS sequence"/>
</dbReference>
<evidence type="ECO:0000256" key="3">
    <source>
        <dbReference type="ARBA" id="ARBA00022475"/>
    </source>
</evidence>
<evidence type="ECO:0000259" key="8">
    <source>
        <dbReference type="PROSITE" id="PS50928"/>
    </source>
</evidence>
<dbReference type="Pfam" id="PF00528">
    <property type="entry name" value="BPD_transp_1"/>
    <property type="match status" value="1"/>
</dbReference>
<dbReference type="InterPro" id="IPR000515">
    <property type="entry name" value="MetI-like"/>
</dbReference>
<feature type="domain" description="ABC transmembrane type-1" evidence="8">
    <location>
        <begin position="90"/>
        <end position="280"/>
    </location>
</feature>
<dbReference type="PROSITE" id="PS50928">
    <property type="entry name" value="ABC_TM1"/>
    <property type="match status" value="1"/>
</dbReference>
<dbReference type="SUPFAM" id="SSF161098">
    <property type="entry name" value="MetI-like"/>
    <property type="match status" value="1"/>
</dbReference>
<comment type="similarity">
    <text evidence="7">Belongs to the binding-protein-dependent transport system permease family.</text>
</comment>
<dbReference type="Gene3D" id="1.10.3720.10">
    <property type="entry name" value="MetI-like"/>
    <property type="match status" value="1"/>
</dbReference>
<evidence type="ECO:0000256" key="1">
    <source>
        <dbReference type="ARBA" id="ARBA00004651"/>
    </source>
</evidence>
<organism evidence="9 10">
    <name type="scientific">Corynebacterium mendelii</name>
    <dbReference type="NCBI Taxonomy" id="2765362"/>
    <lineage>
        <taxon>Bacteria</taxon>
        <taxon>Bacillati</taxon>
        <taxon>Actinomycetota</taxon>
        <taxon>Actinomycetes</taxon>
        <taxon>Mycobacteriales</taxon>
        <taxon>Corynebacteriaceae</taxon>
        <taxon>Corynebacterium</taxon>
    </lineage>
</organism>
<gene>
    <name evidence="9" type="ORF">JZY06_07700</name>
</gene>
<evidence type="ECO:0000256" key="7">
    <source>
        <dbReference type="RuleBase" id="RU363032"/>
    </source>
</evidence>
<evidence type="ECO:0000256" key="5">
    <source>
        <dbReference type="ARBA" id="ARBA00022989"/>
    </source>
</evidence>
<dbReference type="PANTHER" id="PTHR43744">
    <property type="entry name" value="ABC TRANSPORTER PERMEASE PROTEIN MG189-RELATED-RELATED"/>
    <property type="match status" value="1"/>
</dbReference>
<sequence>MSAAATRQQRRNRGTSGRGLSGQPIAYRLAGYVTLLITVLVVVVPVWWIVVASFKTQGDIYTTPATWWPQPFTWGNYHDVTENIQFGAYLRNSIILTVVLSSIKIVIGVTSAYALSLVRFPGRNLVFLIVVASLLVPNQITIISNYSLIAGLGLRNTFTGIILPLAGTAFGTFLMRNHFISLPKEVIEAARMDGAGPVKMLWRVVLPMSWPTLTAFALITIVADWNEYLWPFLMSDDARTAPLQIGLTFLLNNDGLTNWGVVMAGTVLAVLPMLIVFVLMQKNMIKGMVTGAVKG</sequence>
<proteinExistence type="inferred from homology"/>
<feature type="transmembrane region" description="Helical" evidence="7">
    <location>
        <begin position="200"/>
        <end position="223"/>
    </location>
</feature>
<evidence type="ECO:0000256" key="2">
    <source>
        <dbReference type="ARBA" id="ARBA00022448"/>
    </source>
</evidence>
<dbReference type="EMBL" id="JAFLEQ010000014">
    <property type="protein sequence ID" value="MBN9644494.1"/>
    <property type="molecule type" value="Genomic_DNA"/>
</dbReference>
<keyword evidence="5 7" id="KW-1133">Transmembrane helix</keyword>
<feature type="transmembrane region" description="Helical" evidence="7">
    <location>
        <begin position="94"/>
        <end position="118"/>
    </location>
</feature>
<reference evidence="9" key="1">
    <citation type="submission" date="2021-03" db="EMBL/GenBank/DDBJ databases">
        <authorList>
            <person name="Sun Q."/>
        </authorList>
    </citation>
    <scope>NUCLEOTIDE SEQUENCE</scope>
    <source>
        <strain evidence="9">CCM 8862</strain>
    </source>
</reference>
<feature type="transmembrane region" description="Helical" evidence="7">
    <location>
        <begin position="29"/>
        <end position="50"/>
    </location>
</feature>
<keyword evidence="2 7" id="KW-0813">Transport</keyword>
<feature type="transmembrane region" description="Helical" evidence="7">
    <location>
        <begin position="125"/>
        <end position="149"/>
    </location>
</feature>